<reference evidence="1" key="2">
    <citation type="submission" date="2020-03" db="EMBL/GenBank/DDBJ databases">
        <title>A transcriptome and proteome of the tick Rhipicephalus microplus shaped by the genetic composition of its hosts and developmental stage.</title>
        <authorList>
            <person name="Garcia G.R."/>
            <person name="Ribeiro J.M.C."/>
            <person name="Maruyama S.R."/>
            <person name="Gardinasse L.G."/>
            <person name="Nelson K."/>
            <person name="Ferreira B.R."/>
            <person name="Andrade T.G."/>
            <person name="Santos I.K.F.M."/>
        </authorList>
    </citation>
    <scope>NUCLEOTIDE SEQUENCE</scope>
    <source>
        <strain evidence="1">NSGR</strain>
        <tissue evidence="1">Salivary glands</tissue>
    </source>
</reference>
<name>A0A6G5A0Q5_RHIMP</name>
<protein>
    <submittedName>
        <fullName evidence="1">Putative secreted protein</fullName>
    </submittedName>
</protein>
<organism evidence="1">
    <name type="scientific">Rhipicephalus microplus</name>
    <name type="common">Cattle tick</name>
    <name type="synonym">Boophilus microplus</name>
    <dbReference type="NCBI Taxonomy" id="6941"/>
    <lineage>
        <taxon>Eukaryota</taxon>
        <taxon>Metazoa</taxon>
        <taxon>Ecdysozoa</taxon>
        <taxon>Arthropoda</taxon>
        <taxon>Chelicerata</taxon>
        <taxon>Arachnida</taxon>
        <taxon>Acari</taxon>
        <taxon>Parasitiformes</taxon>
        <taxon>Ixodida</taxon>
        <taxon>Ixodoidea</taxon>
        <taxon>Ixodidae</taxon>
        <taxon>Rhipicephalinae</taxon>
        <taxon>Rhipicephalus</taxon>
        <taxon>Boophilus</taxon>
    </lineage>
</organism>
<dbReference type="EMBL" id="GIKN01002319">
    <property type="protein sequence ID" value="NIE44592.1"/>
    <property type="molecule type" value="Transcribed_RNA"/>
</dbReference>
<reference evidence="2" key="1">
    <citation type="submission" date="2019-09" db="EMBL/GenBank/DDBJ databases">
        <title>Organ-specific transcriptomic study of the physiology of the cattle tick, Rhipicephalus microplus.</title>
        <authorList>
            <person name="Tirloni L."/>
            <person name="Braz G."/>
            <person name="Gandara A.C.P."/>
            <person name="Sabadin G.A."/>
            <person name="da Silva R.M."/>
            <person name="Guizzo M.G."/>
            <person name="Machado J.A."/>
            <person name="Costa E.P."/>
            <person name="Gomes H.F."/>
            <person name="Moraes J."/>
            <person name="Mota M.B.S."/>
            <person name="Mesquita R.D."/>
            <person name="Alvarenga P.H."/>
            <person name="Alves F."/>
            <person name="Seixas A."/>
            <person name="da Fonseca R.N."/>
            <person name="Fogaca A."/>
            <person name="Logullo C."/>
            <person name="Tanaka A."/>
            <person name="Daffre S."/>
            <person name="Termignoni C."/>
            <person name="Vaz I.S.Jr."/>
            <person name="Oliveira P.L."/>
            <person name="Ribeiro J.M."/>
        </authorList>
    </citation>
    <scope>NUCLEOTIDE SEQUENCE</scope>
    <source>
        <strain evidence="2">Porto Alegre</strain>
    </source>
</reference>
<proteinExistence type="predicted"/>
<evidence type="ECO:0000313" key="1">
    <source>
        <dbReference type="EMBL" id="NIE44592.1"/>
    </source>
</evidence>
<evidence type="ECO:0000313" key="2">
    <source>
        <dbReference type="EMBL" id="NOV42752.1"/>
    </source>
</evidence>
<dbReference type="AlphaFoldDB" id="A0A6G5A0Q5"/>
<dbReference type="EMBL" id="GHWJ01010015">
    <property type="protein sequence ID" value="NOV42752.1"/>
    <property type="molecule type" value="Transcribed_RNA"/>
</dbReference>
<sequence length="109" mass="12506">MPVTVVISLAGISQILYVMTEELFRYLICHSLLHSLSLTFVSVNKAIMRHYFVDSIIKHADITSCRIRQRQRLYEQCSVLKPRLHVHAGYLWAFGSIVLRAALCGVCER</sequence>
<accession>A0A6G5A0Q5</accession>